<evidence type="ECO:0000256" key="1">
    <source>
        <dbReference type="ARBA" id="ARBA00004123"/>
    </source>
</evidence>
<dbReference type="CDD" id="cd01727">
    <property type="entry name" value="LSm8"/>
    <property type="match status" value="1"/>
</dbReference>
<evidence type="ECO:0000256" key="2">
    <source>
        <dbReference type="ARBA" id="ARBA00006850"/>
    </source>
</evidence>
<evidence type="ECO:0000313" key="12">
    <source>
        <dbReference type="EMBL" id="CAI1515873.1"/>
    </source>
</evidence>
<dbReference type="Gene3D" id="2.30.30.100">
    <property type="match status" value="1"/>
</dbReference>
<protein>
    <recommendedName>
        <fullName evidence="9">LSM2-LSM8 complex subunit LSM8</fullName>
    </recommendedName>
</protein>
<evidence type="ECO:0000256" key="10">
    <source>
        <dbReference type="SAM" id="MobiDB-lite"/>
    </source>
</evidence>
<dbReference type="Pfam" id="PF01423">
    <property type="entry name" value="LSM"/>
    <property type="match status" value="1"/>
</dbReference>
<name>A0ABN8VCJ6_SACEU</name>
<feature type="compositionally biased region" description="Basic and acidic residues" evidence="10">
    <location>
        <begin position="7"/>
        <end position="22"/>
    </location>
</feature>
<comment type="similarity">
    <text evidence="2 9">Belongs to the snRNP Sm proteins family.</text>
</comment>
<feature type="region of interest" description="Disordered" evidence="10">
    <location>
        <begin position="1"/>
        <end position="26"/>
    </location>
</feature>
<gene>
    <name evidence="12" type="primary">U6500J02200</name>
    <name evidence="9" type="synonym">LSM8</name>
    <name evidence="12" type="ORF">SEUBUCD650_0J02200</name>
</gene>
<dbReference type="SUPFAM" id="SSF50182">
    <property type="entry name" value="Sm-like ribonucleoproteins"/>
    <property type="match status" value="1"/>
</dbReference>
<evidence type="ECO:0000313" key="13">
    <source>
        <dbReference type="Proteomes" id="UP001152964"/>
    </source>
</evidence>
<keyword evidence="6 9" id="KW-0508">mRNA splicing</keyword>
<dbReference type="PANTHER" id="PTHR15588:SF9">
    <property type="entry name" value="U6 SNRNA-ASSOCIATED SM-LIKE PROTEIN LSM8"/>
    <property type="match status" value="1"/>
</dbReference>
<dbReference type="Proteomes" id="UP001152964">
    <property type="component" value="Chromosome 10"/>
</dbReference>
<dbReference type="InterPro" id="IPR034103">
    <property type="entry name" value="Lsm8"/>
</dbReference>
<dbReference type="PROSITE" id="PS52002">
    <property type="entry name" value="SM"/>
    <property type="match status" value="1"/>
</dbReference>
<sequence length="137" mass="15661">MSLYAGCREKTRQDKTRQDKGTRQIPSSMSPILKEYLNKRVVIIKTDGQCLIASLDGFDKNTNLFISNVFNRINKEFVCKAQILRGSEIALIGLLDIEDDDSLAPIDEAKIPMIKDTKNIIENEHIVWEKVYESKTK</sequence>
<dbReference type="InterPro" id="IPR044642">
    <property type="entry name" value="PTHR15588"/>
</dbReference>
<keyword evidence="13" id="KW-1185">Reference proteome</keyword>
<dbReference type="SMART" id="SM00651">
    <property type="entry name" value="Sm"/>
    <property type="match status" value="1"/>
</dbReference>
<evidence type="ECO:0000259" key="11">
    <source>
        <dbReference type="PROSITE" id="PS52002"/>
    </source>
</evidence>
<keyword evidence="5 9" id="KW-0694">RNA-binding</keyword>
<comment type="function">
    <text evidence="9">Plays role in pre-mRNA splicing as component of the U4/U6-U5 tri-snRNP complex that is involved in spliceosome assembly, and as component of the precatalytic spliceosome (spliceosome B complex). The heptameric LSM2-8 complex binds specifically to the 3'-terminal U-tract of U6 snRNA.</text>
</comment>
<keyword evidence="7 9" id="KW-0539">Nucleus</keyword>
<evidence type="ECO:0000256" key="5">
    <source>
        <dbReference type="ARBA" id="ARBA00022884"/>
    </source>
</evidence>
<keyword evidence="8 9" id="KW-0687">Ribonucleoprotein</keyword>
<dbReference type="InterPro" id="IPR010920">
    <property type="entry name" value="LSM_dom_sf"/>
</dbReference>
<feature type="domain" description="Sm" evidence="11">
    <location>
        <begin position="28"/>
        <end position="98"/>
    </location>
</feature>
<proteinExistence type="inferred from homology"/>
<comment type="subunit">
    <text evidence="9">LSm subunits form a heteromer with a doughnut shape.</text>
</comment>
<evidence type="ECO:0000256" key="9">
    <source>
        <dbReference type="RuleBase" id="RU365048"/>
    </source>
</evidence>
<evidence type="ECO:0000256" key="8">
    <source>
        <dbReference type="ARBA" id="ARBA00023274"/>
    </source>
</evidence>
<dbReference type="InterPro" id="IPR001163">
    <property type="entry name" value="Sm_dom_euk/arc"/>
</dbReference>
<evidence type="ECO:0000256" key="3">
    <source>
        <dbReference type="ARBA" id="ARBA00022664"/>
    </source>
</evidence>
<keyword evidence="3 9" id="KW-0507">mRNA processing</keyword>
<evidence type="ECO:0000256" key="7">
    <source>
        <dbReference type="ARBA" id="ARBA00023242"/>
    </source>
</evidence>
<reference evidence="12" key="1">
    <citation type="submission" date="2022-08" db="EMBL/GenBank/DDBJ databases">
        <authorList>
            <person name="Byrne P K."/>
        </authorList>
    </citation>
    <scope>NUCLEOTIDE SEQUENCE</scope>
    <source>
        <strain evidence="12">UCD650</strain>
    </source>
</reference>
<comment type="subcellular location">
    <subcellularLocation>
        <location evidence="1 9">Nucleus</location>
    </subcellularLocation>
</comment>
<dbReference type="EMBL" id="OX291500">
    <property type="protein sequence ID" value="CAI1515873.1"/>
    <property type="molecule type" value="Genomic_DNA"/>
</dbReference>
<evidence type="ECO:0000256" key="6">
    <source>
        <dbReference type="ARBA" id="ARBA00023187"/>
    </source>
</evidence>
<accession>A0ABN8VCJ6</accession>
<keyword evidence="4 9" id="KW-0747">Spliceosome</keyword>
<evidence type="ECO:0000256" key="4">
    <source>
        <dbReference type="ARBA" id="ARBA00022728"/>
    </source>
</evidence>
<dbReference type="PANTHER" id="PTHR15588">
    <property type="entry name" value="LSM1"/>
    <property type="match status" value="1"/>
</dbReference>
<organism evidence="12 13">
    <name type="scientific">Saccharomyces eubayanus</name>
    <name type="common">Yeast</name>
    <dbReference type="NCBI Taxonomy" id="1080349"/>
    <lineage>
        <taxon>Eukaryota</taxon>
        <taxon>Fungi</taxon>
        <taxon>Dikarya</taxon>
        <taxon>Ascomycota</taxon>
        <taxon>Saccharomycotina</taxon>
        <taxon>Saccharomycetes</taxon>
        <taxon>Saccharomycetales</taxon>
        <taxon>Saccharomycetaceae</taxon>
        <taxon>Saccharomyces</taxon>
    </lineage>
</organism>
<dbReference type="InterPro" id="IPR047575">
    <property type="entry name" value="Sm"/>
</dbReference>